<dbReference type="AlphaFoldDB" id="A0A0S4QE71"/>
<sequence>MSEPPLSRPLYQVALTRTNQAAYPSISPFSPHTAYPEYRFGHLSREPNHVYAAVRRVFALAGLDKGRVDTSQWNPLGDFVGPGGTVVLKPNLVREFHPQDPAGWQWVLTHGSVIRAAADYALRAVGTTGRVVIADAPQTDSSFIGIVAALGLDQLRDFYQERGFSVDLLDLRQEEWTTRGGVVTARRRLPGDPAGTVAFDLGERSEFVGHPGAGRYYGADYDSRVVNHHHTGGRHEYLLSATVMQADLILNLPKLKSHKKAGITLGMKNLVGVNADKNWLPHHTEGWPGNHGDEHPRPTARHRAERAVVGGLRRAALAWPGVGTRTLQIARRGGTPIFGDGDTTIRSGNWWGNDTVWRMSLDLNKIIHYGRPDGTLAESPRPARHIVLVDGIIAGHRNGPMSPDALPGRLVAFGTAPAAVDAAVTVLFGFDPERVPTVRQAFRCHRLPLANGDWREVELIGDYPEWRGPIGLIHPGATLQAEPHFAWRGRIELPRIDIRATVSTDSGER</sequence>
<dbReference type="Pfam" id="PF04015">
    <property type="entry name" value="DUF362"/>
    <property type="match status" value="1"/>
</dbReference>
<evidence type="ECO:0000313" key="3">
    <source>
        <dbReference type="Proteomes" id="UP000198802"/>
    </source>
</evidence>
<evidence type="ECO:0000259" key="1">
    <source>
        <dbReference type="Pfam" id="PF04015"/>
    </source>
</evidence>
<feature type="domain" description="DUF362" evidence="1">
    <location>
        <begin position="230"/>
        <end position="424"/>
    </location>
</feature>
<gene>
    <name evidence="2" type="ORF">Ga0074812_101277</name>
</gene>
<dbReference type="Proteomes" id="UP000198802">
    <property type="component" value="Unassembled WGS sequence"/>
</dbReference>
<dbReference type="RefSeq" id="WP_091270685.1">
    <property type="nucleotide sequence ID" value="NZ_FAOZ01000001.1"/>
</dbReference>
<protein>
    <recommendedName>
        <fullName evidence="1">DUF362 domain-containing protein</fullName>
    </recommendedName>
</protein>
<name>A0A0S4QE71_9ACTN</name>
<dbReference type="InterPro" id="IPR007160">
    <property type="entry name" value="DUF362"/>
</dbReference>
<reference evidence="3" key="1">
    <citation type="submission" date="2015-11" db="EMBL/GenBank/DDBJ databases">
        <authorList>
            <person name="Varghese N."/>
        </authorList>
    </citation>
    <scope>NUCLEOTIDE SEQUENCE [LARGE SCALE GENOMIC DNA]</scope>
    <source>
        <strain evidence="3">DSM 45899</strain>
    </source>
</reference>
<organism evidence="2 3">
    <name type="scientific">Parafrankia irregularis</name>
    <dbReference type="NCBI Taxonomy" id="795642"/>
    <lineage>
        <taxon>Bacteria</taxon>
        <taxon>Bacillati</taxon>
        <taxon>Actinomycetota</taxon>
        <taxon>Actinomycetes</taxon>
        <taxon>Frankiales</taxon>
        <taxon>Frankiaceae</taxon>
        <taxon>Parafrankia</taxon>
    </lineage>
</organism>
<evidence type="ECO:0000313" key="2">
    <source>
        <dbReference type="EMBL" id="CUU53779.1"/>
    </source>
</evidence>
<proteinExistence type="predicted"/>
<dbReference type="EMBL" id="FAOZ01000001">
    <property type="protein sequence ID" value="CUU53779.1"/>
    <property type="molecule type" value="Genomic_DNA"/>
</dbReference>
<accession>A0A0S4QE71</accession>
<keyword evidence="3" id="KW-1185">Reference proteome</keyword>